<gene>
    <name evidence="6" type="ORF">GBAR_LOCUS30032</name>
</gene>
<feature type="transmembrane region" description="Helical" evidence="4">
    <location>
        <begin position="43"/>
        <end position="65"/>
    </location>
</feature>
<dbReference type="InterPro" id="IPR001394">
    <property type="entry name" value="Peptidase_C19_UCH"/>
</dbReference>
<evidence type="ECO:0000256" key="2">
    <source>
        <dbReference type="ARBA" id="ARBA00012759"/>
    </source>
</evidence>
<protein>
    <recommendedName>
        <fullName evidence="2">ubiquitinyl hydrolase 1</fullName>
        <ecNumber evidence="2">3.4.19.12</ecNumber>
    </recommendedName>
</protein>
<keyword evidence="7" id="KW-1185">Reference proteome</keyword>
<dbReference type="Pfam" id="PF00443">
    <property type="entry name" value="UCH"/>
    <property type="match status" value="1"/>
</dbReference>
<dbReference type="GO" id="GO:0004843">
    <property type="term" value="F:cysteine-type deubiquitinase activity"/>
    <property type="evidence" value="ECO:0007669"/>
    <property type="project" value="UniProtKB-EC"/>
</dbReference>
<dbReference type="GO" id="GO:0016579">
    <property type="term" value="P:protein deubiquitination"/>
    <property type="evidence" value="ECO:0007669"/>
    <property type="project" value="InterPro"/>
</dbReference>
<dbReference type="GO" id="GO:0005794">
    <property type="term" value="C:Golgi apparatus"/>
    <property type="evidence" value="ECO:0007669"/>
    <property type="project" value="TreeGrafter"/>
</dbReference>
<dbReference type="SUPFAM" id="SSF54001">
    <property type="entry name" value="Cysteine proteinases"/>
    <property type="match status" value="1"/>
</dbReference>
<accession>A0AA35TV52</accession>
<keyword evidence="4" id="KW-0472">Membrane</keyword>
<keyword evidence="6" id="KW-0378">Hydrolase</keyword>
<organism evidence="6 7">
    <name type="scientific">Geodia barretti</name>
    <name type="common">Barrett's horny sponge</name>
    <dbReference type="NCBI Taxonomy" id="519541"/>
    <lineage>
        <taxon>Eukaryota</taxon>
        <taxon>Metazoa</taxon>
        <taxon>Porifera</taxon>
        <taxon>Demospongiae</taxon>
        <taxon>Heteroscleromorpha</taxon>
        <taxon>Tetractinellida</taxon>
        <taxon>Astrophorina</taxon>
        <taxon>Geodiidae</taxon>
        <taxon>Geodia</taxon>
    </lineage>
</organism>
<dbReference type="InterPro" id="IPR028889">
    <property type="entry name" value="USP"/>
</dbReference>
<feature type="transmembrane region" description="Helical" evidence="4">
    <location>
        <begin position="330"/>
        <end position="354"/>
    </location>
</feature>
<evidence type="ECO:0000256" key="3">
    <source>
        <dbReference type="SAM" id="MobiDB-lite"/>
    </source>
</evidence>
<keyword evidence="4" id="KW-1133">Transmembrane helix</keyword>
<proteinExistence type="predicted"/>
<feature type="region of interest" description="Disordered" evidence="3">
    <location>
        <begin position="219"/>
        <end position="273"/>
    </location>
</feature>
<keyword evidence="4" id="KW-0812">Transmembrane</keyword>
<dbReference type="AlphaFoldDB" id="A0AA35TV52"/>
<evidence type="ECO:0000256" key="4">
    <source>
        <dbReference type="SAM" id="Phobius"/>
    </source>
</evidence>
<evidence type="ECO:0000256" key="1">
    <source>
        <dbReference type="ARBA" id="ARBA00000707"/>
    </source>
</evidence>
<feature type="non-terminal residue" evidence="6">
    <location>
        <position position="473"/>
    </location>
</feature>
<evidence type="ECO:0000259" key="5">
    <source>
        <dbReference type="PROSITE" id="PS50235"/>
    </source>
</evidence>
<sequence length="473" mass="52832">ALHFLLSFFHCLFLPLSSLIPLISPPFLSFASFSLLFYLPPSLSLSFPSLLLFFFLSLSPFLLSLPSSLSLIPSLFSPQMCHCRFCRGCPIECNDAAIGDSSPYIAIDWDINILHLKYQSAQERPVEHESMESLKTMDLDPIDLYQCFKAFVREDDLGDEECWYCKQCKTHQEAVKSLEIWRLPPILIIHLKRFQFFNGRWVKSQRIVRFPTSNLDPLRFTAQNGNQKRAENGTETTISGTESREDQERPENGIETAASSKEDSRIENPLLSDTRPDIANTCTVMTQPLANGGRGHPTISKDPQPVAPVMEAMSQQDQLDKSLYNREGNVYNLVAITVSLISVTMLLNSTMYIMSLPPSLPPSCCAVSHGCSGRRSLHVVLQESQRKLVLLQRQLLQGDVGGEGPGRVPLPPVLRDERPGPLLQPVQSSEGGQEAGHWLHRGRQGIRGNHQTSQTEVLHSVVLLYAPAKPSAK</sequence>
<feature type="compositionally biased region" description="Polar residues" evidence="3">
    <location>
        <begin position="219"/>
        <end position="241"/>
    </location>
</feature>
<comment type="caution">
    <text evidence="6">The sequence shown here is derived from an EMBL/GenBank/DDBJ whole genome shotgun (WGS) entry which is preliminary data.</text>
</comment>
<comment type="catalytic activity">
    <reaction evidence="1">
        <text>Thiol-dependent hydrolysis of ester, thioester, amide, peptide and isopeptide bonds formed by the C-terminal Gly of ubiquitin (a 76-residue protein attached to proteins as an intracellular targeting signal).</text>
        <dbReference type="EC" id="3.4.19.12"/>
    </reaction>
</comment>
<dbReference type="InterPro" id="IPR050185">
    <property type="entry name" value="Ub_carboxyl-term_hydrolase"/>
</dbReference>
<evidence type="ECO:0000313" key="7">
    <source>
        <dbReference type="Proteomes" id="UP001174909"/>
    </source>
</evidence>
<dbReference type="EC" id="3.4.19.12" evidence="2"/>
<dbReference type="PROSITE" id="PS50235">
    <property type="entry name" value="USP_3"/>
    <property type="match status" value="1"/>
</dbReference>
<dbReference type="InterPro" id="IPR038765">
    <property type="entry name" value="Papain-like_cys_pep_sf"/>
</dbReference>
<name>A0AA35TV52_GEOBA</name>
<feature type="compositionally biased region" description="Basic and acidic residues" evidence="3">
    <location>
        <begin position="242"/>
        <end position="252"/>
    </location>
</feature>
<dbReference type="Gene3D" id="3.90.70.10">
    <property type="entry name" value="Cysteine proteinases"/>
    <property type="match status" value="1"/>
</dbReference>
<dbReference type="PANTHER" id="PTHR21646:SF76">
    <property type="entry name" value="UBIQUITIN CARBOXYL-TERMINAL HYDROLASE 32"/>
    <property type="match status" value="1"/>
</dbReference>
<dbReference type="EMBL" id="CASHTH010004235">
    <property type="protein sequence ID" value="CAI8055033.1"/>
    <property type="molecule type" value="Genomic_DNA"/>
</dbReference>
<reference evidence="6" key="1">
    <citation type="submission" date="2023-03" db="EMBL/GenBank/DDBJ databases">
        <authorList>
            <person name="Steffen K."/>
            <person name="Cardenas P."/>
        </authorList>
    </citation>
    <scope>NUCLEOTIDE SEQUENCE</scope>
</reference>
<evidence type="ECO:0000313" key="6">
    <source>
        <dbReference type="EMBL" id="CAI8055033.1"/>
    </source>
</evidence>
<feature type="region of interest" description="Disordered" evidence="3">
    <location>
        <begin position="401"/>
        <end position="420"/>
    </location>
</feature>
<feature type="domain" description="USP" evidence="5">
    <location>
        <begin position="1"/>
        <end position="468"/>
    </location>
</feature>
<dbReference type="Proteomes" id="UP001174909">
    <property type="component" value="Unassembled WGS sequence"/>
</dbReference>
<dbReference type="PANTHER" id="PTHR21646">
    <property type="entry name" value="UBIQUITIN CARBOXYL-TERMINAL HYDROLASE"/>
    <property type="match status" value="1"/>
</dbReference>